<feature type="compositionally biased region" description="Low complexity" evidence="1">
    <location>
        <begin position="63"/>
        <end position="83"/>
    </location>
</feature>
<proteinExistence type="predicted"/>
<accession>A0A212QZW6</accession>
<dbReference type="Proteomes" id="UP000197065">
    <property type="component" value="Unassembled WGS sequence"/>
</dbReference>
<keyword evidence="3" id="KW-1185">Reference proteome</keyword>
<reference evidence="2 3" key="1">
    <citation type="submission" date="2017-06" db="EMBL/GenBank/DDBJ databases">
        <authorList>
            <person name="Kim H.J."/>
            <person name="Triplett B.A."/>
        </authorList>
    </citation>
    <scope>NUCLEOTIDE SEQUENCE [LARGE SCALE GENOMIC DNA]</scope>
    <source>
        <strain evidence="2 3">B29T1</strain>
    </source>
</reference>
<evidence type="ECO:0000313" key="2">
    <source>
        <dbReference type="EMBL" id="SNB65283.1"/>
    </source>
</evidence>
<dbReference type="RefSeq" id="WP_088560806.1">
    <property type="nucleotide sequence ID" value="NZ_FYEH01000004.1"/>
</dbReference>
<dbReference type="InterPro" id="IPR009562">
    <property type="entry name" value="DUF1178"/>
</dbReference>
<sequence>MIRFSLACEREHEFEGWFKSNAGFDQQVAVGGIECPFCGSSQIRKALMAPAIAKRTRRDDQDAPPTSSGAATSLPSPTSAPPAAQLAAAVHLVRALHKHIEANLENVGERFAEEARRIHYGEAEERGIYGQASHSDVEALVDEGIAVKLIPPLPEFDS</sequence>
<gene>
    <name evidence="2" type="ORF">SAMN07250955_104231</name>
</gene>
<evidence type="ECO:0000313" key="3">
    <source>
        <dbReference type="Proteomes" id="UP000197065"/>
    </source>
</evidence>
<dbReference type="AlphaFoldDB" id="A0A212QZW6"/>
<organism evidence="2 3">
    <name type="scientific">Arboricoccus pini</name>
    <dbReference type="NCBI Taxonomy" id="1963835"/>
    <lineage>
        <taxon>Bacteria</taxon>
        <taxon>Pseudomonadati</taxon>
        <taxon>Pseudomonadota</taxon>
        <taxon>Alphaproteobacteria</taxon>
        <taxon>Geminicoccales</taxon>
        <taxon>Geminicoccaceae</taxon>
        <taxon>Arboricoccus</taxon>
    </lineage>
</organism>
<evidence type="ECO:0008006" key="4">
    <source>
        <dbReference type="Google" id="ProtNLM"/>
    </source>
</evidence>
<feature type="region of interest" description="Disordered" evidence="1">
    <location>
        <begin position="53"/>
        <end position="83"/>
    </location>
</feature>
<name>A0A212QZW6_9PROT</name>
<dbReference type="EMBL" id="FYEH01000004">
    <property type="protein sequence ID" value="SNB65283.1"/>
    <property type="molecule type" value="Genomic_DNA"/>
</dbReference>
<protein>
    <recommendedName>
        <fullName evidence="4">DUF1178 family protein</fullName>
    </recommendedName>
</protein>
<evidence type="ECO:0000256" key="1">
    <source>
        <dbReference type="SAM" id="MobiDB-lite"/>
    </source>
</evidence>
<dbReference type="PIRSF" id="PIRSF032131">
    <property type="entry name" value="UCP032131"/>
    <property type="match status" value="1"/>
</dbReference>
<dbReference type="Pfam" id="PF06676">
    <property type="entry name" value="DUF1178"/>
    <property type="match status" value="1"/>
</dbReference>
<dbReference type="OrthoDB" id="9799894at2"/>